<proteinExistence type="predicted"/>
<dbReference type="PANTHER" id="PTHR36111">
    <property type="entry name" value="INNER MEMBRANE PROTEIN-RELATED"/>
    <property type="match status" value="1"/>
</dbReference>
<dbReference type="AlphaFoldDB" id="A0A1X7CYJ9"/>
<dbReference type="PANTHER" id="PTHR36111:SF2">
    <property type="entry name" value="INNER MEMBRANE PROTEIN"/>
    <property type="match status" value="1"/>
</dbReference>
<keyword evidence="1" id="KW-0812">Transmembrane</keyword>
<sequence>MIGPYVNGAALFTGSMVGALIGPKLNSNIRQRMPMVFGCASMGLGVAMIVKVKFLAPVTLALVVGSLLGEILQLETLIQKGASKARKWIELITRPSGGLSQEEFLDKFVAILVLFCVSGTGIYGSMTEGMTGDYTLLIVKSILDIFTAAIFASSMGYTVGILVIPQFTVQALLYFGASLIMPLTTPDMLADFSACGGLIMLATGFRICSIKPFPVANMIPALIIVMPLSWLWSVYVG</sequence>
<organism evidence="2 3">
    <name type="scientific">Desulfovibrio gilichinskyi</name>
    <dbReference type="NCBI Taxonomy" id="1519643"/>
    <lineage>
        <taxon>Bacteria</taxon>
        <taxon>Pseudomonadati</taxon>
        <taxon>Thermodesulfobacteriota</taxon>
        <taxon>Desulfovibrionia</taxon>
        <taxon>Desulfovibrionales</taxon>
        <taxon>Desulfovibrionaceae</taxon>
        <taxon>Desulfovibrio</taxon>
    </lineage>
</organism>
<dbReference type="OrthoDB" id="9797976at2"/>
<evidence type="ECO:0000313" key="2">
    <source>
        <dbReference type="EMBL" id="SMF05494.1"/>
    </source>
</evidence>
<dbReference type="InterPro" id="IPR007563">
    <property type="entry name" value="DUF554"/>
</dbReference>
<keyword evidence="1" id="KW-1133">Transmembrane helix</keyword>
<gene>
    <name evidence="2" type="ORF">SAMN06295933_1439</name>
</gene>
<feature type="transmembrane region" description="Helical" evidence="1">
    <location>
        <begin position="6"/>
        <end position="23"/>
    </location>
</feature>
<evidence type="ECO:0008006" key="4">
    <source>
        <dbReference type="Google" id="ProtNLM"/>
    </source>
</evidence>
<reference evidence="3" key="1">
    <citation type="submission" date="2017-04" db="EMBL/GenBank/DDBJ databases">
        <authorList>
            <person name="Varghese N."/>
            <person name="Submissions S."/>
        </authorList>
    </citation>
    <scope>NUCLEOTIDE SEQUENCE [LARGE SCALE GENOMIC DNA]</scope>
    <source>
        <strain evidence="3">K3S</strain>
    </source>
</reference>
<dbReference type="Pfam" id="PF04474">
    <property type="entry name" value="DUF554"/>
    <property type="match status" value="1"/>
</dbReference>
<evidence type="ECO:0000256" key="1">
    <source>
        <dbReference type="SAM" id="Phobius"/>
    </source>
</evidence>
<accession>A0A1X7CYJ9</accession>
<feature type="transmembrane region" description="Helical" evidence="1">
    <location>
        <begin position="189"/>
        <end position="208"/>
    </location>
</feature>
<name>A0A1X7CYJ9_9BACT</name>
<dbReference type="Proteomes" id="UP000192906">
    <property type="component" value="Unassembled WGS sequence"/>
</dbReference>
<dbReference type="EMBL" id="FWZU01000002">
    <property type="protein sequence ID" value="SMF05494.1"/>
    <property type="molecule type" value="Genomic_DNA"/>
</dbReference>
<evidence type="ECO:0000313" key="3">
    <source>
        <dbReference type="Proteomes" id="UP000192906"/>
    </source>
</evidence>
<dbReference type="RefSeq" id="WP_085100429.1">
    <property type="nucleotide sequence ID" value="NZ_FWZU01000002.1"/>
</dbReference>
<feature type="transmembrane region" description="Helical" evidence="1">
    <location>
        <begin position="104"/>
        <end position="122"/>
    </location>
</feature>
<keyword evidence="1" id="KW-0472">Membrane</keyword>
<keyword evidence="3" id="KW-1185">Reference proteome</keyword>
<feature type="transmembrane region" description="Helical" evidence="1">
    <location>
        <begin position="215"/>
        <end position="235"/>
    </location>
</feature>
<protein>
    <recommendedName>
        <fullName evidence="4">Membrane protein YdfK</fullName>
    </recommendedName>
</protein>